<protein>
    <submittedName>
        <fullName evidence="2">Neutral zinc metallopeptidase</fullName>
    </submittedName>
</protein>
<sequence>MYYYGFEYFIYLVPGILLALYAQAKISSAYEKYGSINSKINISGAQAARKILDASDLYDVEIKMIGGRLTDNYNPSNKVLSLSKDVYENTSIASISIAAHEVGHAIQDKIDYKPLRFRESIVPMANLGSNLSVWFIIIGCFFSYFLTQIGVALFFFAVLFQIVTLPVEFDASRRAKLAIEDAGFLDQEEMKGTKEVLSAAALTYVGATLTAIGQFLRLLALTNGGRRRR</sequence>
<accession>A0A379C657</accession>
<dbReference type="PANTHER" id="PTHR36434:SF1">
    <property type="entry name" value="MEMBRANE PROTEASE YUGP-RELATED"/>
    <property type="match status" value="1"/>
</dbReference>
<dbReference type="EMBL" id="UGSZ01000001">
    <property type="protein sequence ID" value="SUB57087.1"/>
    <property type="molecule type" value="Genomic_DNA"/>
</dbReference>
<dbReference type="InterPro" id="IPR007395">
    <property type="entry name" value="Zn_peptidase_2"/>
</dbReference>
<evidence type="ECO:0000313" key="3">
    <source>
        <dbReference type="Proteomes" id="UP000255517"/>
    </source>
</evidence>
<feature type="transmembrane region" description="Helical" evidence="1">
    <location>
        <begin position="196"/>
        <end position="220"/>
    </location>
</feature>
<dbReference type="RefSeq" id="WP_019034542.1">
    <property type="nucleotide sequence ID" value="NZ_UGSZ01000001.1"/>
</dbReference>
<name>A0A379C657_9FIRM</name>
<keyword evidence="1" id="KW-0812">Transmembrane</keyword>
<keyword evidence="1" id="KW-0472">Membrane</keyword>
<dbReference type="STRING" id="1122949.GCA_000378725_00646"/>
<dbReference type="Proteomes" id="UP000255517">
    <property type="component" value="Unassembled WGS sequence"/>
</dbReference>
<keyword evidence="1" id="KW-1133">Transmembrane helix</keyword>
<dbReference type="PANTHER" id="PTHR36434">
    <property type="entry name" value="MEMBRANE PROTEASE YUGP-RELATED"/>
    <property type="match status" value="1"/>
</dbReference>
<dbReference type="Pfam" id="PF04298">
    <property type="entry name" value="Zn_peptidase_2"/>
    <property type="match status" value="1"/>
</dbReference>
<proteinExistence type="predicted"/>
<feature type="transmembrane region" description="Helical" evidence="1">
    <location>
        <begin position="6"/>
        <end position="24"/>
    </location>
</feature>
<dbReference type="OrthoDB" id="9784298at2"/>
<feature type="transmembrane region" description="Helical" evidence="1">
    <location>
        <begin position="133"/>
        <end position="163"/>
    </location>
</feature>
<evidence type="ECO:0000256" key="1">
    <source>
        <dbReference type="SAM" id="Phobius"/>
    </source>
</evidence>
<reference evidence="2 3" key="1">
    <citation type="submission" date="2018-06" db="EMBL/GenBank/DDBJ databases">
        <authorList>
            <consortium name="Pathogen Informatics"/>
            <person name="Doyle S."/>
        </authorList>
    </citation>
    <scope>NUCLEOTIDE SEQUENCE [LARGE SCALE GENOMIC DNA]</scope>
    <source>
        <strain evidence="2 3">NCTC13149</strain>
    </source>
</reference>
<evidence type="ECO:0000313" key="2">
    <source>
        <dbReference type="EMBL" id="SUB57087.1"/>
    </source>
</evidence>
<gene>
    <name evidence="2" type="ORF">NCTC13149_00903</name>
</gene>
<dbReference type="AlphaFoldDB" id="A0A379C657"/>
<organism evidence="2 3">
    <name type="scientific">Peptoniphilus lacrimalis</name>
    <dbReference type="NCBI Taxonomy" id="33031"/>
    <lineage>
        <taxon>Bacteria</taxon>
        <taxon>Bacillati</taxon>
        <taxon>Bacillota</taxon>
        <taxon>Tissierellia</taxon>
        <taxon>Tissierellales</taxon>
        <taxon>Peptoniphilaceae</taxon>
        <taxon>Peptoniphilus</taxon>
    </lineage>
</organism>